<evidence type="ECO:0000313" key="3">
    <source>
        <dbReference type="Proteomes" id="UP000583556"/>
    </source>
</evidence>
<dbReference type="RefSeq" id="WP_169491639.1">
    <property type="nucleotide sequence ID" value="NZ_JABBGM010000001.1"/>
</dbReference>
<dbReference type="EMBL" id="JABBGM010000001">
    <property type="protein sequence ID" value="NML92392.1"/>
    <property type="molecule type" value="Genomic_DNA"/>
</dbReference>
<dbReference type="CDD" id="cd04301">
    <property type="entry name" value="NAT_SF"/>
    <property type="match status" value="1"/>
</dbReference>
<dbReference type="InterPro" id="IPR000182">
    <property type="entry name" value="GNAT_dom"/>
</dbReference>
<dbReference type="InterPro" id="IPR016181">
    <property type="entry name" value="Acyl_CoA_acyltransferase"/>
</dbReference>
<dbReference type="GO" id="GO:0016747">
    <property type="term" value="F:acyltransferase activity, transferring groups other than amino-acyl groups"/>
    <property type="evidence" value="ECO:0007669"/>
    <property type="project" value="InterPro"/>
</dbReference>
<accession>A0A7Y0G987</accession>
<evidence type="ECO:0000259" key="1">
    <source>
        <dbReference type="PROSITE" id="PS51186"/>
    </source>
</evidence>
<reference evidence="2 3" key="1">
    <citation type="submission" date="2020-04" db="EMBL/GenBank/DDBJ databases">
        <title>Novosphingobium sp. TW-4 isolated from soil.</title>
        <authorList>
            <person name="Dahal R.H."/>
            <person name="Chaudhary D.K."/>
        </authorList>
    </citation>
    <scope>NUCLEOTIDE SEQUENCE [LARGE SCALE GENOMIC DNA]</scope>
    <source>
        <strain evidence="2 3">TW-4</strain>
    </source>
</reference>
<protein>
    <submittedName>
        <fullName evidence="2">GNAT family N-acetyltransferase</fullName>
    </submittedName>
</protein>
<dbReference type="Proteomes" id="UP000583556">
    <property type="component" value="Unassembled WGS sequence"/>
</dbReference>
<dbReference type="Pfam" id="PF00583">
    <property type="entry name" value="Acetyltransf_1"/>
    <property type="match status" value="1"/>
</dbReference>
<keyword evidence="2" id="KW-0808">Transferase</keyword>
<evidence type="ECO:0000313" key="2">
    <source>
        <dbReference type="EMBL" id="NML92392.1"/>
    </source>
</evidence>
<comment type="caution">
    <text evidence="2">The sequence shown here is derived from an EMBL/GenBank/DDBJ whole genome shotgun (WGS) entry which is preliminary data.</text>
</comment>
<proteinExistence type="predicted"/>
<gene>
    <name evidence="2" type="ORF">HHL27_01750</name>
</gene>
<sequence length="198" mass="21742">MTIAVRPLTGAEVHAALGDLAALRIAVFAAYPYLYDGDEAYERAYLAEYAASEDAVLVVAFDGPRIVGAATAAPMRHQKAEFRAPFEQRGIDTARLFYFGESVLLPEYRGAGIGHAFFDAREAQARACGAEAACFAAVIRPTDHPARPAGYTPLDAFWTRRGYAPIDGLVTHLAWKEHGEAQEGDKPMQYWLRHWGPK</sequence>
<dbReference type="SUPFAM" id="SSF55729">
    <property type="entry name" value="Acyl-CoA N-acyltransferases (Nat)"/>
    <property type="match status" value="1"/>
</dbReference>
<dbReference type="Gene3D" id="3.40.630.30">
    <property type="match status" value="1"/>
</dbReference>
<keyword evidence="3" id="KW-1185">Reference proteome</keyword>
<dbReference type="PROSITE" id="PS51186">
    <property type="entry name" value="GNAT"/>
    <property type="match status" value="1"/>
</dbReference>
<organism evidence="2 3">
    <name type="scientific">Novosphingobium olei</name>
    <dbReference type="NCBI Taxonomy" id="2728851"/>
    <lineage>
        <taxon>Bacteria</taxon>
        <taxon>Pseudomonadati</taxon>
        <taxon>Pseudomonadota</taxon>
        <taxon>Alphaproteobacteria</taxon>
        <taxon>Sphingomonadales</taxon>
        <taxon>Sphingomonadaceae</taxon>
        <taxon>Novosphingobium</taxon>
    </lineage>
</organism>
<dbReference type="AlphaFoldDB" id="A0A7Y0G987"/>
<name>A0A7Y0G987_9SPHN</name>
<feature type="domain" description="N-acetyltransferase" evidence="1">
    <location>
        <begin position="3"/>
        <end position="193"/>
    </location>
</feature>